<sequence length="105" mass="11683">MWWFPKLSRRRGLSVRYIGCSGECNLWLAGKLGAGPAYANTPRPCYAGGSCNGYARSHPLALVDLGRFRALFITPRSPLIFPCSICRTDAAREVNSLQRNRTHVL</sequence>
<accession>A0A8T1TYR5</accession>
<gene>
    <name evidence="1" type="ORF">JG687_00014440</name>
</gene>
<comment type="caution">
    <text evidence="1">The sequence shown here is derived from an EMBL/GenBank/DDBJ whole genome shotgun (WGS) entry which is preliminary data.</text>
</comment>
<reference evidence="1" key="1">
    <citation type="submission" date="2021-01" db="EMBL/GenBank/DDBJ databases">
        <title>Phytophthora aleatoria, a newly-described species from Pinus radiata is distinct from Phytophthora cactorum isolates based on comparative genomics.</title>
        <authorList>
            <person name="Mcdougal R."/>
            <person name="Panda P."/>
            <person name="Williams N."/>
            <person name="Studholme D.J."/>
        </authorList>
    </citation>
    <scope>NUCLEOTIDE SEQUENCE</scope>
    <source>
        <strain evidence="1">NZFS 3830</strain>
    </source>
</reference>
<dbReference type="AlphaFoldDB" id="A0A8T1TYR5"/>
<evidence type="ECO:0000313" key="1">
    <source>
        <dbReference type="EMBL" id="KAG6950125.1"/>
    </source>
</evidence>
<dbReference type="Proteomes" id="UP000688947">
    <property type="component" value="Unassembled WGS sequence"/>
</dbReference>
<protein>
    <submittedName>
        <fullName evidence="1">Uncharacterized protein</fullName>
    </submittedName>
</protein>
<proteinExistence type="predicted"/>
<evidence type="ECO:0000313" key="2">
    <source>
        <dbReference type="Proteomes" id="UP000688947"/>
    </source>
</evidence>
<name>A0A8T1TYR5_9STRA</name>
<organism evidence="1 2">
    <name type="scientific">Phytophthora cactorum</name>
    <dbReference type="NCBI Taxonomy" id="29920"/>
    <lineage>
        <taxon>Eukaryota</taxon>
        <taxon>Sar</taxon>
        <taxon>Stramenopiles</taxon>
        <taxon>Oomycota</taxon>
        <taxon>Peronosporomycetes</taxon>
        <taxon>Peronosporales</taxon>
        <taxon>Peronosporaceae</taxon>
        <taxon>Phytophthora</taxon>
    </lineage>
</organism>
<dbReference type="EMBL" id="JAENGZ010001166">
    <property type="protein sequence ID" value="KAG6950125.1"/>
    <property type="molecule type" value="Genomic_DNA"/>
</dbReference>